<dbReference type="Gene3D" id="2.70.70.10">
    <property type="entry name" value="Glucose Permease (Domain IIA)"/>
    <property type="match status" value="1"/>
</dbReference>
<name>A0A1I2HXT9_9BACT</name>
<evidence type="ECO:0000259" key="2">
    <source>
        <dbReference type="Pfam" id="PF01551"/>
    </source>
</evidence>
<dbReference type="EMBL" id="FOMX01000048">
    <property type="protein sequence ID" value="SFF33446.1"/>
    <property type="molecule type" value="Genomic_DNA"/>
</dbReference>
<dbReference type="CDD" id="cd12797">
    <property type="entry name" value="M23_peptidase"/>
    <property type="match status" value="1"/>
</dbReference>
<dbReference type="STRING" id="54.SAMN02745121_08219"/>
<dbReference type="InterPro" id="IPR011055">
    <property type="entry name" value="Dup_hybrid_motif"/>
</dbReference>
<dbReference type="Pfam" id="PF01551">
    <property type="entry name" value="Peptidase_M23"/>
    <property type="match status" value="1"/>
</dbReference>
<evidence type="ECO:0000313" key="4">
    <source>
        <dbReference type="Proteomes" id="UP000199400"/>
    </source>
</evidence>
<protein>
    <submittedName>
        <fullName evidence="3">Peptidase family M23</fullName>
    </submittedName>
</protein>
<dbReference type="Proteomes" id="UP000199400">
    <property type="component" value="Unassembled WGS sequence"/>
</dbReference>
<gene>
    <name evidence="3" type="ORF">SAMN02745121_08219</name>
</gene>
<organism evidence="3 4">
    <name type="scientific">Nannocystis exedens</name>
    <dbReference type="NCBI Taxonomy" id="54"/>
    <lineage>
        <taxon>Bacteria</taxon>
        <taxon>Pseudomonadati</taxon>
        <taxon>Myxococcota</taxon>
        <taxon>Polyangia</taxon>
        <taxon>Nannocystales</taxon>
        <taxon>Nannocystaceae</taxon>
        <taxon>Nannocystis</taxon>
    </lineage>
</organism>
<dbReference type="RefSeq" id="WP_096331080.1">
    <property type="nucleotide sequence ID" value="NZ_FOMX01000048.1"/>
</dbReference>
<sequence length="232" mass="24109">MAAPIDSVPMAKGADRPLWPLKDGKTQTSFKSSASFGAPRTSGSSRWHVGIDIPAKRGDVVVAMEDGELVCKGNTCEQGWMGADAKALLVQNDSGLVVLYGALIPGSYKEFGLGPGSRVKRGQPLGRIGTYPAGTSMLHLETYAKGTKDNAPWYQGKPPPPEVLNPTDYLRLAAEVTEAERAGGSSGQVGKEAGTSTTPTSSRWPELLIGGAVVTGLGVAAVAAARASWEGE</sequence>
<dbReference type="InterPro" id="IPR016047">
    <property type="entry name" value="M23ase_b-sheet_dom"/>
</dbReference>
<accession>A0A1I2HXT9</accession>
<evidence type="ECO:0000256" key="1">
    <source>
        <dbReference type="SAM" id="MobiDB-lite"/>
    </source>
</evidence>
<feature type="compositionally biased region" description="Polar residues" evidence="1">
    <location>
        <begin position="194"/>
        <end position="203"/>
    </location>
</feature>
<dbReference type="PANTHER" id="PTHR21666:SF270">
    <property type="entry name" value="MUREIN HYDROLASE ACTIVATOR ENVC"/>
    <property type="match status" value="1"/>
</dbReference>
<dbReference type="OrthoDB" id="9796740at2"/>
<dbReference type="InterPro" id="IPR050570">
    <property type="entry name" value="Cell_wall_metabolism_enzyme"/>
</dbReference>
<evidence type="ECO:0000313" key="3">
    <source>
        <dbReference type="EMBL" id="SFF33446.1"/>
    </source>
</evidence>
<keyword evidence="4" id="KW-1185">Reference proteome</keyword>
<proteinExistence type="predicted"/>
<feature type="region of interest" description="Disordered" evidence="1">
    <location>
        <begin position="180"/>
        <end position="203"/>
    </location>
</feature>
<feature type="domain" description="M23ase beta-sheet core" evidence="2">
    <location>
        <begin position="48"/>
        <end position="148"/>
    </location>
</feature>
<dbReference type="SUPFAM" id="SSF51261">
    <property type="entry name" value="Duplicated hybrid motif"/>
    <property type="match status" value="1"/>
</dbReference>
<feature type="region of interest" description="Disordered" evidence="1">
    <location>
        <begin position="13"/>
        <end position="44"/>
    </location>
</feature>
<feature type="compositionally biased region" description="Polar residues" evidence="1">
    <location>
        <begin position="26"/>
        <end position="44"/>
    </location>
</feature>
<reference evidence="4" key="1">
    <citation type="submission" date="2016-10" db="EMBL/GenBank/DDBJ databases">
        <authorList>
            <person name="Varghese N."/>
            <person name="Submissions S."/>
        </authorList>
    </citation>
    <scope>NUCLEOTIDE SEQUENCE [LARGE SCALE GENOMIC DNA]</scope>
    <source>
        <strain evidence="4">ATCC 25963</strain>
    </source>
</reference>
<dbReference type="AlphaFoldDB" id="A0A1I2HXT9"/>
<dbReference type="GO" id="GO:0004222">
    <property type="term" value="F:metalloendopeptidase activity"/>
    <property type="evidence" value="ECO:0007669"/>
    <property type="project" value="TreeGrafter"/>
</dbReference>
<dbReference type="PANTHER" id="PTHR21666">
    <property type="entry name" value="PEPTIDASE-RELATED"/>
    <property type="match status" value="1"/>
</dbReference>